<evidence type="ECO:0000313" key="3">
    <source>
        <dbReference type="EMBL" id="QKM71663.1"/>
    </source>
</evidence>
<dbReference type="InterPro" id="IPR019734">
    <property type="entry name" value="TPR_rpt"/>
</dbReference>
<keyword evidence="4" id="KW-1185">Reference proteome</keyword>
<dbReference type="Pfam" id="PF01381">
    <property type="entry name" value="HTH_3"/>
    <property type="match status" value="1"/>
</dbReference>
<keyword evidence="1" id="KW-0802">TPR repeat</keyword>
<dbReference type="SUPFAM" id="SSF48452">
    <property type="entry name" value="TPR-like"/>
    <property type="match status" value="1"/>
</dbReference>
<dbReference type="Gene3D" id="1.25.40.10">
    <property type="entry name" value="Tetratricopeptide repeat domain"/>
    <property type="match status" value="1"/>
</dbReference>
<reference evidence="3 4" key="1">
    <citation type="journal article" date="2012" name="J. Bacteriol.">
        <title>Draft genome of Streptomyces tsukubaensis NRRL 18488, the producer of the clinically important immunosuppressant tacrolimus (FK506).</title>
        <authorList>
            <person name="Barreiro C."/>
            <person name="Prieto C."/>
            <person name="Sola-Landa A."/>
            <person name="Solera E."/>
            <person name="Martinez-Castro M."/>
            <person name="Perez-Redondo R."/>
            <person name="Garcia-Estrada C."/>
            <person name="Aparicio J.F."/>
            <person name="Fernandez-Martinez L.T."/>
            <person name="Santos-Aberturas J."/>
            <person name="Salehi-Najafabadi Z."/>
            <person name="Rodriguez-Garcia A."/>
            <person name="Tauch A."/>
            <person name="Martin J.F."/>
        </authorList>
    </citation>
    <scope>NUCLEOTIDE SEQUENCE [LARGE SCALE GENOMIC DNA]</scope>
    <source>
        <strain evidence="4">DSM 42081 / NBRC 108919 / NRRL 18488 / 9993</strain>
    </source>
</reference>
<dbReference type="InterPro" id="IPR011990">
    <property type="entry name" value="TPR-like_helical_dom_sf"/>
</dbReference>
<protein>
    <submittedName>
        <fullName evidence="3">XRE family transcriptional regulator</fullName>
    </submittedName>
</protein>
<proteinExistence type="predicted"/>
<sequence>MGVPGPGANVARLRKEKGWGQDRLAAAAGVSTSQLGKVERGQRTLTQGVAASLARALGLPLEEVLGTAPVPLNAETSLKSLYAAVRRFDIPGDQTVSAEELSLSLRDMVVLRGDGDLSNLLARLPDLVAKTQAHAHSVNTPESWAMVSQAYSAVYWLAARHRWMTLADLAVTKQKIAALQADPVSLAIAARDEAGVHLNHGEFGDGLSVVDRAITQVEASTTGRQRAYALGILHLRGLTLAGRAKERHTADQHIQRAWSLAEEFHNEANRHGIHFGPENTAVHIVATSGDLNRHQDAVSTLAELTKNSRKITLPATRISPLHMNIARSELALGNRDKALEHLEQAWKLGPQLAKVHPTAQELLRVLISRHKRSNPRLTKLARMAKIQF</sequence>
<dbReference type="Gene3D" id="1.10.260.40">
    <property type="entry name" value="lambda repressor-like DNA-binding domains"/>
    <property type="match status" value="1"/>
</dbReference>
<name>A0A7G3UMI8_STRT9</name>
<dbReference type="AlphaFoldDB" id="A0A7G3UMI8"/>
<dbReference type="InterPro" id="IPR010982">
    <property type="entry name" value="Lambda_DNA-bd_dom_sf"/>
</dbReference>
<organism evidence="3 4">
    <name type="scientific">Streptomyces tsukubensis (strain DSM 42081 / NBRC 108919 / NRRL 18488 / 9993)</name>
    <dbReference type="NCBI Taxonomy" id="1114943"/>
    <lineage>
        <taxon>Bacteria</taxon>
        <taxon>Bacillati</taxon>
        <taxon>Actinomycetota</taxon>
        <taxon>Actinomycetes</taxon>
        <taxon>Kitasatosporales</taxon>
        <taxon>Streptomycetaceae</taxon>
        <taxon>Streptomyces</taxon>
    </lineage>
</organism>
<dbReference type="SMART" id="SM00530">
    <property type="entry name" value="HTH_XRE"/>
    <property type="match status" value="1"/>
</dbReference>
<feature type="domain" description="HTH cro/C1-type" evidence="2">
    <location>
        <begin position="10"/>
        <end position="64"/>
    </location>
</feature>
<dbReference type="InterPro" id="IPR001387">
    <property type="entry name" value="Cro/C1-type_HTH"/>
</dbReference>
<dbReference type="CDD" id="cd00093">
    <property type="entry name" value="HTH_XRE"/>
    <property type="match status" value="1"/>
</dbReference>
<dbReference type="PROSITE" id="PS50943">
    <property type="entry name" value="HTH_CROC1"/>
    <property type="match status" value="1"/>
</dbReference>
<dbReference type="EMBL" id="CP029159">
    <property type="protein sequence ID" value="QKM71663.1"/>
    <property type="molecule type" value="Genomic_DNA"/>
</dbReference>
<evidence type="ECO:0000256" key="1">
    <source>
        <dbReference type="PROSITE-ProRule" id="PRU00339"/>
    </source>
</evidence>
<dbReference type="GO" id="GO:0003677">
    <property type="term" value="F:DNA binding"/>
    <property type="evidence" value="ECO:0007669"/>
    <property type="project" value="InterPro"/>
</dbReference>
<dbReference type="SUPFAM" id="SSF47413">
    <property type="entry name" value="lambda repressor-like DNA-binding domains"/>
    <property type="match status" value="1"/>
</dbReference>
<gene>
    <name evidence="3" type="ORF">STSU_017010</name>
</gene>
<accession>A0A7G3UMI8</accession>
<feature type="repeat" description="TPR" evidence="1">
    <location>
        <begin position="319"/>
        <end position="352"/>
    </location>
</feature>
<dbReference type="Proteomes" id="UP000005940">
    <property type="component" value="Chromosome"/>
</dbReference>
<evidence type="ECO:0000313" key="4">
    <source>
        <dbReference type="Proteomes" id="UP000005940"/>
    </source>
</evidence>
<dbReference type="PROSITE" id="PS50005">
    <property type="entry name" value="TPR"/>
    <property type="match status" value="1"/>
</dbReference>
<evidence type="ECO:0000259" key="2">
    <source>
        <dbReference type="PROSITE" id="PS50943"/>
    </source>
</evidence>